<dbReference type="OrthoDB" id="411235at2759"/>
<dbReference type="Pfam" id="PF22086">
    <property type="entry name" value="DUF6940"/>
    <property type="match status" value="1"/>
</dbReference>
<reference evidence="1" key="1">
    <citation type="submission" date="2021-05" db="EMBL/GenBank/DDBJ databases">
        <title>The genome of the haptophyte Pavlova lutheri (Diacronema luteri, Pavlovales) - a model for lipid biosynthesis in eukaryotic algae.</title>
        <authorList>
            <person name="Hulatt C.J."/>
            <person name="Posewitz M.C."/>
        </authorList>
    </citation>
    <scope>NUCLEOTIDE SEQUENCE</scope>
    <source>
        <strain evidence="1">NIVA-4/92</strain>
    </source>
</reference>
<keyword evidence="2" id="KW-1185">Reference proteome</keyword>
<organism evidence="1 2">
    <name type="scientific">Diacronema lutheri</name>
    <name type="common">Unicellular marine alga</name>
    <name type="synonym">Monochrysis lutheri</name>
    <dbReference type="NCBI Taxonomy" id="2081491"/>
    <lineage>
        <taxon>Eukaryota</taxon>
        <taxon>Haptista</taxon>
        <taxon>Haptophyta</taxon>
        <taxon>Pavlovophyceae</taxon>
        <taxon>Pavlovales</taxon>
        <taxon>Pavlovaceae</taxon>
        <taxon>Diacronema</taxon>
    </lineage>
</organism>
<dbReference type="Proteomes" id="UP000751190">
    <property type="component" value="Unassembled WGS sequence"/>
</dbReference>
<protein>
    <submittedName>
        <fullName evidence="1">Uncharacterized protein</fullName>
    </submittedName>
</protein>
<dbReference type="InterPro" id="IPR054220">
    <property type="entry name" value="DUF6940"/>
</dbReference>
<sequence length="208" mass="22177">MGSAVMRDEALADGGAWRVRIHDGSRQLTWGEVLDRLRTDRAFALAFSRKLAAAPFGAFFWETPPLTQRTRNTAPFEFVCLPAEHLNGVVPDEAPFRAFVGGGARGTGAAVAFANLGGDSTLVAPSADADAARTGALAKYAHIAAFVRGASDAQAGAFWARVAEAVDTTVRARGDAPTWVSTEGSGVSWLHVRLDSRPKYFHWAGYKA</sequence>
<comment type="caution">
    <text evidence="1">The sequence shown here is derived from an EMBL/GenBank/DDBJ whole genome shotgun (WGS) entry which is preliminary data.</text>
</comment>
<dbReference type="OMA" id="CNTHGHG"/>
<name>A0A8J5XA68_DIALT</name>
<dbReference type="EMBL" id="JAGTXO010000041">
    <property type="protein sequence ID" value="KAG8459420.1"/>
    <property type="molecule type" value="Genomic_DNA"/>
</dbReference>
<proteinExistence type="predicted"/>
<dbReference type="AlphaFoldDB" id="A0A8J5XA68"/>
<evidence type="ECO:0000313" key="1">
    <source>
        <dbReference type="EMBL" id="KAG8459420.1"/>
    </source>
</evidence>
<evidence type="ECO:0000313" key="2">
    <source>
        <dbReference type="Proteomes" id="UP000751190"/>
    </source>
</evidence>
<accession>A0A8J5XA68</accession>
<gene>
    <name evidence="1" type="ORF">KFE25_013056</name>
</gene>